<organism evidence="1 2">
    <name type="scientific">Gulosibacter chungangensis</name>
    <dbReference type="NCBI Taxonomy" id="979746"/>
    <lineage>
        <taxon>Bacteria</taxon>
        <taxon>Bacillati</taxon>
        <taxon>Actinomycetota</taxon>
        <taxon>Actinomycetes</taxon>
        <taxon>Micrococcales</taxon>
        <taxon>Microbacteriaceae</taxon>
        <taxon>Gulosibacter</taxon>
    </lineage>
</organism>
<dbReference type="EMBL" id="WBKB01000003">
    <property type="protein sequence ID" value="KAB1643362.1"/>
    <property type="molecule type" value="Genomic_DNA"/>
</dbReference>
<comment type="caution">
    <text evidence="1">The sequence shown here is derived from an EMBL/GenBank/DDBJ whole genome shotgun (WGS) entry which is preliminary data.</text>
</comment>
<evidence type="ECO:0000313" key="2">
    <source>
        <dbReference type="Proteomes" id="UP000433493"/>
    </source>
</evidence>
<reference evidence="1 2" key="1">
    <citation type="submission" date="2019-09" db="EMBL/GenBank/DDBJ databases">
        <title>Phylogeny of genus Pseudoclavibacter and closely related genus.</title>
        <authorList>
            <person name="Li Y."/>
        </authorList>
    </citation>
    <scope>NUCLEOTIDE SEQUENCE [LARGE SCALE GENOMIC DNA]</scope>
    <source>
        <strain evidence="1 2">KCTC 13959</strain>
    </source>
</reference>
<name>A0A7J5BB45_9MICO</name>
<accession>A0A7J5BB45</accession>
<sequence>MDTERDGPLGSIFTERPEATNGENIAILIARPERLFPGLETRDAQGAITGIHIDLVIIGGLSELLSAFDGQSKYAAEFAAEAEDARRRKSEAARCRAPLWRVERFGRSAWMRWRCRDDR</sequence>
<evidence type="ECO:0000313" key="1">
    <source>
        <dbReference type="EMBL" id="KAB1643362.1"/>
    </source>
</evidence>
<dbReference type="RefSeq" id="WP_158051778.1">
    <property type="nucleotide sequence ID" value="NZ_WBKB01000003.1"/>
</dbReference>
<dbReference type="AlphaFoldDB" id="A0A7J5BB45"/>
<keyword evidence="2" id="KW-1185">Reference proteome</keyword>
<gene>
    <name evidence="1" type="ORF">F8O05_05545</name>
</gene>
<protein>
    <submittedName>
        <fullName evidence="1">Uncharacterized protein</fullName>
    </submittedName>
</protein>
<proteinExistence type="predicted"/>
<dbReference type="Proteomes" id="UP000433493">
    <property type="component" value="Unassembled WGS sequence"/>
</dbReference>
<dbReference type="OrthoDB" id="9789980at2"/>